<comment type="caution">
    <text evidence="9">The sequence shown here is derived from an EMBL/GenBank/DDBJ whole genome shotgun (WGS) entry which is preliminary data.</text>
</comment>
<feature type="binding site" description="axial binding residue" evidence="7">
    <location>
        <position position="399"/>
    </location>
    <ligand>
        <name>heme</name>
        <dbReference type="ChEBI" id="CHEBI:30413"/>
    </ligand>
    <ligandPart>
        <name>Fe</name>
        <dbReference type="ChEBI" id="CHEBI:18248"/>
    </ligandPart>
</feature>
<evidence type="ECO:0000256" key="8">
    <source>
        <dbReference type="RuleBase" id="RU000461"/>
    </source>
</evidence>
<sequence>MYIPPRPISRPALIALLRVALRGDGNLLALLPAAAYRMEIGPLGWSRRQTLVVNRPELVRQVLLDPEGIFPKSDLMVNALAPLIGDSIFVSSGETWRRQRAMIDPSLTLMRVNRAFPAMEAGCAAAEATLAEHAARGGRFSLDLAMSHLTADIICRTVFSSGLEHQAAHDVFDAFTVFERCVAQVEIRRLIFDRAWTRVPQKPDVLEACRLIRGHLGALLDGHLAAGAGFDDIASKVIEARDLEGRGFTREELIDQLGVLFLAGHETSASALTWAFFILATQPALVARLRAEIREVVGEGPIGFEHTKRLTFVRNVFRETLRLYPPITFLPRIANEATRLGGTAVRRGALIMVAPWVLHRHRAYWRDPDVFDPDRFLPEREGEMTPGAYIPFGLGPRICAGAAFATIEAVLLIARLFRRFDVHVEAPEEVEPAARLTTRPVRQVMCRVTPAP</sequence>
<dbReference type="Gene3D" id="1.10.630.10">
    <property type="entry name" value="Cytochrome P450"/>
    <property type="match status" value="1"/>
</dbReference>
<dbReference type="AlphaFoldDB" id="A0A4R4D8A5"/>
<keyword evidence="4 8" id="KW-0560">Oxidoreductase</keyword>
<comment type="similarity">
    <text evidence="1 8">Belongs to the cytochrome P450 family.</text>
</comment>
<dbReference type="GO" id="GO:0004497">
    <property type="term" value="F:monooxygenase activity"/>
    <property type="evidence" value="ECO:0007669"/>
    <property type="project" value="UniProtKB-KW"/>
</dbReference>
<dbReference type="SUPFAM" id="SSF48264">
    <property type="entry name" value="Cytochrome P450"/>
    <property type="match status" value="1"/>
</dbReference>
<dbReference type="PRINTS" id="PR00463">
    <property type="entry name" value="EP450I"/>
</dbReference>
<dbReference type="Proteomes" id="UP000295023">
    <property type="component" value="Unassembled WGS sequence"/>
</dbReference>
<dbReference type="EMBL" id="SKBM01000022">
    <property type="protein sequence ID" value="TCZ56621.1"/>
    <property type="molecule type" value="Genomic_DNA"/>
</dbReference>
<evidence type="ECO:0000256" key="2">
    <source>
        <dbReference type="ARBA" id="ARBA00022617"/>
    </source>
</evidence>
<dbReference type="PRINTS" id="PR00385">
    <property type="entry name" value="P450"/>
</dbReference>
<keyword evidence="2 7" id="KW-0349">Heme</keyword>
<dbReference type="InterPro" id="IPR036396">
    <property type="entry name" value="Cyt_P450_sf"/>
</dbReference>
<dbReference type="PANTHER" id="PTHR24291:SF50">
    <property type="entry name" value="BIFUNCTIONAL ALBAFLAVENONE MONOOXYGENASE_TERPENE SYNTHASE"/>
    <property type="match status" value="1"/>
</dbReference>
<keyword evidence="5 7" id="KW-0408">Iron</keyword>
<name>A0A4R4D8A5_9PROT</name>
<protein>
    <submittedName>
        <fullName evidence="9">Cytochrome P450</fullName>
    </submittedName>
</protein>
<keyword evidence="3 7" id="KW-0479">Metal-binding</keyword>
<evidence type="ECO:0000256" key="5">
    <source>
        <dbReference type="ARBA" id="ARBA00023004"/>
    </source>
</evidence>
<comment type="cofactor">
    <cofactor evidence="7">
        <name>heme</name>
        <dbReference type="ChEBI" id="CHEBI:30413"/>
    </cofactor>
</comment>
<evidence type="ECO:0000256" key="4">
    <source>
        <dbReference type="ARBA" id="ARBA00023002"/>
    </source>
</evidence>
<keyword evidence="6 8" id="KW-0503">Monooxygenase</keyword>
<dbReference type="InterPro" id="IPR017972">
    <property type="entry name" value="Cyt_P450_CS"/>
</dbReference>
<evidence type="ECO:0000256" key="3">
    <source>
        <dbReference type="ARBA" id="ARBA00022723"/>
    </source>
</evidence>
<evidence type="ECO:0000256" key="6">
    <source>
        <dbReference type="ARBA" id="ARBA00023033"/>
    </source>
</evidence>
<dbReference type="OrthoDB" id="9764248at2"/>
<keyword evidence="10" id="KW-1185">Reference proteome</keyword>
<dbReference type="Pfam" id="PF00067">
    <property type="entry name" value="p450"/>
    <property type="match status" value="1"/>
</dbReference>
<evidence type="ECO:0000313" key="10">
    <source>
        <dbReference type="Proteomes" id="UP000295023"/>
    </source>
</evidence>
<dbReference type="GO" id="GO:0016705">
    <property type="term" value="F:oxidoreductase activity, acting on paired donors, with incorporation or reduction of molecular oxygen"/>
    <property type="evidence" value="ECO:0007669"/>
    <property type="project" value="InterPro"/>
</dbReference>
<evidence type="ECO:0000256" key="1">
    <source>
        <dbReference type="ARBA" id="ARBA00010617"/>
    </source>
</evidence>
<evidence type="ECO:0000256" key="7">
    <source>
        <dbReference type="PIRSR" id="PIRSR602401-1"/>
    </source>
</evidence>
<organism evidence="9 10">
    <name type="scientific">Roseicella aquatilis</name>
    <dbReference type="NCBI Taxonomy" id="2527868"/>
    <lineage>
        <taxon>Bacteria</taxon>
        <taxon>Pseudomonadati</taxon>
        <taxon>Pseudomonadota</taxon>
        <taxon>Alphaproteobacteria</taxon>
        <taxon>Acetobacterales</taxon>
        <taxon>Roseomonadaceae</taxon>
        <taxon>Roseicella</taxon>
    </lineage>
</organism>
<dbReference type="PANTHER" id="PTHR24291">
    <property type="entry name" value="CYTOCHROME P450 FAMILY 4"/>
    <property type="match status" value="1"/>
</dbReference>
<reference evidence="9 10" key="1">
    <citation type="submission" date="2019-03" db="EMBL/GenBank/DDBJ databases">
        <title>Paracraurococcus aquatilis NE82 genome sequence.</title>
        <authorList>
            <person name="Zhao Y."/>
            <person name="Du Z."/>
        </authorList>
    </citation>
    <scope>NUCLEOTIDE SEQUENCE [LARGE SCALE GENOMIC DNA]</scope>
    <source>
        <strain evidence="9 10">NE82</strain>
    </source>
</reference>
<proteinExistence type="inferred from homology"/>
<dbReference type="GO" id="GO:0020037">
    <property type="term" value="F:heme binding"/>
    <property type="evidence" value="ECO:0007669"/>
    <property type="project" value="InterPro"/>
</dbReference>
<dbReference type="InterPro" id="IPR050196">
    <property type="entry name" value="Cytochrome_P450_Monoox"/>
</dbReference>
<dbReference type="GO" id="GO:0005506">
    <property type="term" value="F:iron ion binding"/>
    <property type="evidence" value="ECO:0007669"/>
    <property type="project" value="InterPro"/>
</dbReference>
<gene>
    <name evidence="9" type="ORF">EXY23_19725</name>
</gene>
<dbReference type="PROSITE" id="PS00086">
    <property type="entry name" value="CYTOCHROME_P450"/>
    <property type="match status" value="1"/>
</dbReference>
<dbReference type="InterPro" id="IPR002401">
    <property type="entry name" value="Cyt_P450_E_grp-I"/>
</dbReference>
<evidence type="ECO:0000313" key="9">
    <source>
        <dbReference type="EMBL" id="TCZ56621.1"/>
    </source>
</evidence>
<dbReference type="RefSeq" id="WP_132293489.1">
    <property type="nucleotide sequence ID" value="NZ_SKBM01000022.1"/>
</dbReference>
<dbReference type="InterPro" id="IPR001128">
    <property type="entry name" value="Cyt_P450"/>
</dbReference>
<accession>A0A4R4D8A5</accession>